<dbReference type="Gene3D" id="3.30.1150.10">
    <property type="match status" value="1"/>
</dbReference>
<evidence type="ECO:0000256" key="5">
    <source>
        <dbReference type="SAM" id="Phobius"/>
    </source>
</evidence>
<dbReference type="EMBL" id="CP053085">
    <property type="protein sequence ID" value="QJR35401.1"/>
    <property type="molecule type" value="Genomic_DNA"/>
</dbReference>
<feature type="domain" description="TonB C-terminal" evidence="6">
    <location>
        <begin position="147"/>
        <end position="224"/>
    </location>
</feature>
<evidence type="ECO:0000313" key="7">
    <source>
        <dbReference type="EMBL" id="QJR35401.1"/>
    </source>
</evidence>
<dbReference type="KEGG" id="ggr:HKW67_07720"/>
<dbReference type="GO" id="GO:0055085">
    <property type="term" value="P:transmembrane transport"/>
    <property type="evidence" value="ECO:0007669"/>
    <property type="project" value="InterPro"/>
</dbReference>
<dbReference type="NCBIfam" id="TIGR01352">
    <property type="entry name" value="tonB_Cterm"/>
    <property type="match status" value="1"/>
</dbReference>
<protein>
    <submittedName>
        <fullName evidence="7">TonB family protein</fullName>
    </submittedName>
</protein>
<dbReference type="Pfam" id="PF03544">
    <property type="entry name" value="TonB_C"/>
    <property type="match status" value="1"/>
</dbReference>
<keyword evidence="4 5" id="KW-0472">Membrane</keyword>
<dbReference type="SUPFAM" id="SSF74653">
    <property type="entry name" value="TolA/TonB C-terminal domain"/>
    <property type="match status" value="1"/>
</dbReference>
<keyword evidence="8" id="KW-1185">Reference proteome</keyword>
<feature type="transmembrane region" description="Helical" evidence="5">
    <location>
        <begin position="21"/>
        <end position="43"/>
    </location>
</feature>
<comment type="subcellular location">
    <subcellularLocation>
        <location evidence="1">Membrane</location>
        <topology evidence="1">Single-pass membrane protein</topology>
    </subcellularLocation>
</comment>
<evidence type="ECO:0000256" key="4">
    <source>
        <dbReference type="ARBA" id="ARBA00023136"/>
    </source>
</evidence>
<accession>A0A6M4IT24</accession>
<dbReference type="InterPro" id="IPR037682">
    <property type="entry name" value="TonB_C"/>
</dbReference>
<dbReference type="RefSeq" id="WP_171224831.1">
    <property type="nucleotide sequence ID" value="NZ_CP053085.1"/>
</dbReference>
<keyword evidence="2 5" id="KW-0812">Transmembrane</keyword>
<name>A0A6M4IT24_9BACT</name>
<gene>
    <name evidence="7" type="ORF">HKW67_07720</name>
</gene>
<dbReference type="InterPro" id="IPR006260">
    <property type="entry name" value="TonB/TolA_C"/>
</dbReference>
<proteinExistence type="predicted"/>
<reference evidence="7 8" key="1">
    <citation type="submission" date="2020-05" db="EMBL/GenBank/DDBJ databases">
        <title>Complete genome sequence of Gemmatimonas greenlandica TET16.</title>
        <authorList>
            <person name="Zeng Y."/>
        </authorList>
    </citation>
    <scope>NUCLEOTIDE SEQUENCE [LARGE SCALE GENOMIC DNA]</scope>
    <source>
        <strain evidence="7 8">TET16</strain>
    </source>
</reference>
<evidence type="ECO:0000256" key="1">
    <source>
        <dbReference type="ARBA" id="ARBA00004167"/>
    </source>
</evidence>
<organism evidence="7 8">
    <name type="scientific">Gemmatimonas groenlandica</name>
    <dbReference type="NCBI Taxonomy" id="2732249"/>
    <lineage>
        <taxon>Bacteria</taxon>
        <taxon>Pseudomonadati</taxon>
        <taxon>Gemmatimonadota</taxon>
        <taxon>Gemmatimonadia</taxon>
        <taxon>Gemmatimonadales</taxon>
        <taxon>Gemmatimonadaceae</taxon>
        <taxon>Gemmatimonas</taxon>
    </lineage>
</organism>
<evidence type="ECO:0000256" key="3">
    <source>
        <dbReference type="ARBA" id="ARBA00022989"/>
    </source>
</evidence>
<sequence length="231" mass="24533">MPKAKVRLTLIESTRRTTLNAVGAELLGLGAYSALIAVSIVGARAMNRIAPTPLVDEAVSFLAPLRQSAPPPVQESIQFIGLGGLNSVSIPVIETSEYGKTPVPRGSLGDVAGEELELPDASNDSEKAYSEIEVDSTVTLDPSAEGPQYPPALLKAGVQGVVYARFIVDTIGHVDTASLVVLDKPEPEFVAAVRTALLKMKYRPAILHGRAVSQLVEQPFVFRIQNPDGKP</sequence>
<dbReference type="AlphaFoldDB" id="A0A6M4IT24"/>
<dbReference type="Proteomes" id="UP000500938">
    <property type="component" value="Chromosome"/>
</dbReference>
<dbReference type="GO" id="GO:0016020">
    <property type="term" value="C:membrane"/>
    <property type="evidence" value="ECO:0007669"/>
    <property type="project" value="UniProtKB-SubCell"/>
</dbReference>
<keyword evidence="3 5" id="KW-1133">Transmembrane helix</keyword>
<evidence type="ECO:0000256" key="2">
    <source>
        <dbReference type="ARBA" id="ARBA00022692"/>
    </source>
</evidence>
<evidence type="ECO:0000259" key="6">
    <source>
        <dbReference type="Pfam" id="PF03544"/>
    </source>
</evidence>
<evidence type="ECO:0000313" key="8">
    <source>
        <dbReference type="Proteomes" id="UP000500938"/>
    </source>
</evidence>